<feature type="compositionally biased region" description="Acidic residues" evidence="1">
    <location>
        <begin position="592"/>
        <end position="608"/>
    </location>
</feature>
<dbReference type="EMBL" id="ATLV01023863">
    <property type="status" value="NOT_ANNOTATED_CDS"/>
    <property type="molecule type" value="Genomic_DNA"/>
</dbReference>
<gene>
    <name evidence="3" type="ORF">ZHAS_00018391</name>
</gene>
<dbReference type="VEuPathDB" id="VectorBase:ASIC018391"/>
<name>A0A084WHP3_ANOSI</name>
<dbReference type="EnsemblMetazoa" id="ASIC018391-RA">
    <property type="protein sequence ID" value="ASIC018391-PA"/>
    <property type="gene ID" value="ASIC018391"/>
</dbReference>
<dbReference type="Proteomes" id="UP000030765">
    <property type="component" value="Unassembled WGS sequence"/>
</dbReference>
<keyword evidence="2" id="KW-0732">Signal</keyword>
<dbReference type="OMA" id="GEDMILQ"/>
<proteinExistence type="predicted"/>
<evidence type="ECO:0000313" key="5">
    <source>
        <dbReference type="Proteomes" id="UP000030765"/>
    </source>
</evidence>
<dbReference type="EMBL" id="KE525347">
    <property type="protein sequence ID" value="KFB49737.1"/>
    <property type="molecule type" value="Genomic_DNA"/>
</dbReference>
<feature type="region of interest" description="Disordered" evidence="1">
    <location>
        <begin position="581"/>
        <end position="608"/>
    </location>
</feature>
<evidence type="ECO:0000313" key="3">
    <source>
        <dbReference type="EMBL" id="KFB49737.1"/>
    </source>
</evidence>
<feature type="signal peptide" evidence="2">
    <location>
        <begin position="1"/>
        <end position="21"/>
    </location>
</feature>
<accession>A0A084WHP3</accession>
<dbReference type="VEuPathDB" id="VectorBase:ASIS015653"/>
<feature type="region of interest" description="Disordered" evidence="1">
    <location>
        <begin position="409"/>
        <end position="441"/>
    </location>
</feature>
<evidence type="ECO:0000256" key="2">
    <source>
        <dbReference type="SAM" id="SignalP"/>
    </source>
</evidence>
<protein>
    <submittedName>
        <fullName evidence="3 4">Uncharacterized protein</fullName>
    </submittedName>
</protein>
<keyword evidence="5" id="KW-1185">Reference proteome</keyword>
<dbReference type="AlphaFoldDB" id="A0A084WHP3"/>
<evidence type="ECO:0000256" key="1">
    <source>
        <dbReference type="SAM" id="MobiDB-lite"/>
    </source>
</evidence>
<evidence type="ECO:0000313" key="4">
    <source>
        <dbReference type="EnsemblMetazoa" id="ASIC018391-PA"/>
    </source>
</evidence>
<reference evidence="4" key="2">
    <citation type="submission" date="2020-05" db="UniProtKB">
        <authorList>
            <consortium name="EnsemblMetazoa"/>
        </authorList>
    </citation>
    <scope>IDENTIFICATION</scope>
</reference>
<feature type="chain" id="PRO_5001784972" evidence="2">
    <location>
        <begin position="22"/>
        <end position="608"/>
    </location>
</feature>
<sequence length="608" mass="68457">MSRRIRSLLLWCLFFISTLDGFVLSRHKRYVEIKPIDASESDLQKNSWYHVEPSEAADESRNLLSRLKEEKAVLLELFYLAKVLQAFRKPESWGSETLNSAIQRITDKELLEEMARELSREKGFELVSRIGEEGTVPDQLQVQLANDVRLLYPVVIRTLRKVLSLKKAGGKLQLADKDDFLGTLLLDMENYWQELRKAANSLEGPRVVEDFKGPGYVVESEVVHAYRPPAQVVTSQESVDQVMDLLKPVINNAWEQHPDVVVLEEEHVHGVVVTENKFADNEAFVSVVDSSENQQETGEDDLENKQPMMEIVTTVTKSDKIPHDVAESLVDNPVALDLLAGRDEERILEDEEKLVESDTNDEMPDEVAQFIGVEEELPDGSDSPKALEETITDAPKSFPDDAQVAELKNTEPLAEGSEEDEERRVKPNRRRPTHPPPPPAPVVIIQQTTKVTQNPQVSRPPAVNLEIEIELERRRRIAKELDEFLLVVEQLSGVNGVAQQFDPYDRTRMVGWIQEDARADETGATPAGVLDQAVFIRALSKLLNLKDLVQGRVNLLGALEVLQSQLALGRQDAEDDYFARVYGAGRSTNPPDEADDPMEDDEGPDLKK</sequence>
<dbReference type="OrthoDB" id="10609073at2759"/>
<reference evidence="3 5" key="1">
    <citation type="journal article" date="2014" name="BMC Genomics">
        <title>Genome sequence of Anopheles sinensis provides insight into genetics basis of mosquito competence for malaria parasites.</title>
        <authorList>
            <person name="Zhou D."/>
            <person name="Zhang D."/>
            <person name="Ding G."/>
            <person name="Shi L."/>
            <person name="Hou Q."/>
            <person name="Ye Y."/>
            <person name="Xu Y."/>
            <person name="Zhou H."/>
            <person name="Xiong C."/>
            <person name="Li S."/>
            <person name="Yu J."/>
            <person name="Hong S."/>
            <person name="Yu X."/>
            <person name="Zou P."/>
            <person name="Chen C."/>
            <person name="Chang X."/>
            <person name="Wang W."/>
            <person name="Lv Y."/>
            <person name="Sun Y."/>
            <person name="Ma L."/>
            <person name="Shen B."/>
            <person name="Zhu C."/>
        </authorList>
    </citation>
    <scope>NUCLEOTIDE SEQUENCE [LARGE SCALE GENOMIC DNA]</scope>
</reference>
<organism evidence="3">
    <name type="scientific">Anopheles sinensis</name>
    <name type="common">Mosquito</name>
    <dbReference type="NCBI Taxonomy" id="74873"/>
    <lineage>
        <taxon>Eukaryota</taxon>
        <taxon>Metazoa</taxon>
        <taxon>Ecdysozoa</taxon>
        <taxon>Arthropoda</taxon>
        <taxon>Hexapoda</taxon>
        <taxon>Insecta</taxon>
        <taxon>Pterygota</taxon>
        <taxon>Neoptera</taxon>
        <taxon>Endopterygota</taxon>
        <taxon>Diptera</taxon>
        <taxon>Nematocera</taxon>
        <taxon>Culicoidea</taxon>
        <taxon>Culicidae</taxon>
        <taxon>Anophelinae</taxon>
        <taxon>Anopheles</taxon>
    </lineage>
</organism>